<gene>
    <name evidence="2" type="ORF">SAV31267_095260</name>
</gene>
<dbReference type="Proteomes" id="UP000299211">
    <property type="component" value="Unassembled WGS sequence"/>
</dbReference>
<accession>A0A4D4N654</accession>
<evidence type="ECO:0000313" key="3">
    <source>
        <dbReference type="Proteomes" id="UP000299211"/>
    </source>
</evidence>
<feature type="region of interest" description="Disordered" evidence="1">
    <location>
        <begin position="110"/>
        <end position="135"/>
    </location>
</feature>
<protein>
    <submittedName>
        <fullName evidence="2">Uncharacterized protein</fullName>
    </submittedName>
</protein>
<reference evidence="2 3" key="1">
    <citation type="submission" date="2019-04" db="EMBL/GenBank/DDBJ databases">
        <title>Draft genome sequences of Streptomyces avermitilis ATCC 31267.</title>
        <authorList>
            <person name="Komaki H."/>
            <person name="Tamura T."/>
            <person name="Hosoyama A."/>
        </authorList>
    </citation>
    <scope>NUCLEOTIDE SEQUENCE [LARGE SCALE GENOMIC DNA]</scope>
    <source>
        <strain evidence="2 3">ATCC 31267</strain>
    </source>
</reference>
<sequence length="231" mass="23834">MRVQERALQDDGRVPDVVARGWWDGWRSLVRRVPHEVCPRIRSRTAQLGCGPQGVRGRHGGLDADREEQGQGLRCPVPARGCVLSYDGQGRYGGQGAGGQVGAQEVGIGRGGLGRDGLGDGEPGDGGSVVGGLDDAGGGHRGVVPVCRGLGGARYPYRGGVPVRGGFRGRGRSGDRTGPHVLEATFEDRWAGRRGALLVAGGGARTQTGHGGAAAVDEACQRAGHVPTSPR</sequence>
<organism evidence="2 3">
    <name type="scientific">Streptomyces avermitilis</name>
    <dbReference type="NCBI Taxonomy" id="33903"/>
    <lineage>
        <taxon>Bacteria</taxon>
        <taxon>Bacillati</taxon>
        <taxon>Actinomycetota</taxon>
        <taxon>Actinomycetes</taxon>
        <taxon>Kitasatosporales</taxon>
        <taxon>Streptomycetaceae</taxon>
        <taxon>Streptomyces</taxon>
    </lineage>
</organism>
<evidence type="ECO:0000256" key="1">
    <source>
        <dbReference type="SAM" id="MobiDB-lite"/>
    </source>
</evidence>
<evidence type="ECO:0000313" key="2">
    <source>
        <dbReference type="EMBL" id="GDY80041.1"/>
    </source>
</evidence>
<proteinExistence type="predicted"/>
<dbReference type="EMBL" id="BJHY01000002">
    <property type="protein sequence ID" value="GDY80041.1"/>
    <property type="molecule type" value="Genomic_DNA"/>
</dbReference>
<feature type="compositionally biased region" description="Basic and acidic residues" evidence="1">
    <location>
        <begin position="60"/>
        <end position="69"/>
    </location>
</feature>
<feature type="region of interest" description="Disordered" evidence="1">
    <location>
        <begin position="52"/>
        <end position="71"/>
    </location>
</feature>
<comment type="caution">
    <text evidence="2">The sequence shown here is derived from an EMBL/GenBank/DDBJ whole genome shotgun (WGS) entry which is preliminary data.</text>
</comment>
<name>A0A4D4N654_STRAX</name>
<dbReference type="AlphaFoldDB" id="A0A4D4N654"/>